<keyword evidence="3" id="KW-1185">Reference proteome</keyword>
<name>A0A392Q445_9FABA</name>
<comment type="caution">
    <text evidence="2">The sequence shown here is derived from an EMBL/GenBank/DDBJ whole genome shotgun (WGS) entry which is preliminary data.</text>
</comment>
<evidence type="ECO:0000313" key="2">
    <source>
        <dbReference type="EMBL" id="MCI19101.1"/>
    </source>
</evidence>
<evidence type="ECO:0000313" key="3">
    <source>
        <dbReference type="Proteomes" id="UP000265520"/>
    </source>
</evidence>
<organism evidence="2 3">
    <name type="scientific">Trifolium medium</name>
    <dbReference type="NCBI Taxonomy" id="97028"/>
    <lineage>
        <taxon>Eukaryota</taxon>
        <taxon>Viridiplantae</taxon>
        <taxon>Streptophyta</taxon>
        <taxon>Embryophyta</taxon>
        <taxon>Tracheophyta</taxon>
        <taxon>Spermatophyta</taxon>
        <taxon>Magnoliopsida</taxon>
        <taxon>eudicotyledons</taxon>
        <taxon>Gunneridae</taxon>
        <taxon>Pentapetalae</taxon>
        <taxon>rosids</taxon>
        <taxon>fabids</taxon>
        <taxon>Fabales</taxon>
        <taxon>Fabaceae</taxon>
        <taxon>Papilionoideae</taxon>
        <taxon>50 kb inversion clade</taxon>
        <taxon>NPAAA clade</taxon>
        <taxon>Hologalegina</taxon>
        <taxon>IRL clade</taxon>
        <taxon>Trifolieae</taxon>
        <taxon>Trifolium</taxon>
    </lineage>
</organism>
<sequence>MCEQAAEAHKSKGAGNSSRRSRISTDPGQLTKSSVDAILSNSRSTSSSL</sequence>
<feature type="non-terminal residue" evidence="2">
    <location>
        <position position="49"/>
    </location>
</feature>
<dbReference type="EMBL" id="LXQA010113253">
    <property type="protein sequence ID" value="MCI19101.1"/>
    <property type="molecule type" value="Genomic_DNA"/>
</dbReference>
<proteinExistence type="predicted"/>
<feature type="region of interest" description="Disordered" evidence="1">
    <location>
        <begin position="1"/>
        <end position="49"/>
    </location>
</feature>
<feature type="compositionally biased region" description="Polar residues" evidence="1">
    <location>
        <begin position="14"/>
        <end position="34"/>
    </location>
</feature>
<reference evidence="2 3" key="1">
    <citation type="journal article" date="2018" name="Front. Plant Sci.">
        <title>Red Clover (Trifolium pratense) and Zigzag Clover (T. medium) - A Picture of Genomic Similarities and Differences.</title>
        <authorList>
            <person name="Dluhosova J."/>
            <person name="Istvanek J."/>
            <person name="Nedelnik J."/>
            <person name="Repkova J."/>
        </authorList>
    </citation>
    <scope>NUCLEOTIDE SEQUENCE [LARGE SCALE GENOMIC DNA]</scope>
    <source>
        <strain evidence="3">cv. 10/8</strain>
        <tissue evidence="2">Leaf</tissue>
    </source>
</reference>
<evidence type="ECO:0000256" key="1">
    <source>
        <dbReference type="SAM" id="MobiDB-lite"/>
    </source>
</evidence>
<feature type="compositionally biased region" description="Low complexity" evidence="1">
    <location>
        <begin position="40"/>
        <end position="49"/>
    </location>
</feature>
<feature type="compositionally biased region" description="Basic and acidic residues" evidence="1">
    <location>
        <begin position="1"/>
        <end position="10"/>
    </location>
</feature>
<protein>
    <submittedName>
        <fullName evidence="2">Conserved oligomeric Golgi complex subunit 6-like</fullName>
    </submittedName>
</protein>
<dbReference type="AlphaFoldDB" id="A0A392Q445"/>
<dbReference type="Proteomes" id="UP000265520">
    <property type="component" value="Unassembled WGS sequence"/>
</dbReference>
<accession>A0A392Q445</accession>